<dbReference type="PROSITE" id="PS51257">
    <property type="entry name" value="PROKAR_LIPOPROTEIN"/>
    <property type="match status" value="1"/>
</dbReference>
<dbReference type="GO" id="GO:0030424">
    <property type="term" value="C:axon"/>
    <property type="evidence" value="ECO:0007669"/>
    <property type="project" value="TreeGrafter"/>
</dbReference>
<dbReference type="InterPro" id="IPR013098">
    <property type="entry name" value="Ig_I-set"/>
</dbReference>
<dbReference type="CDD" id="cd00063">
    <property type="entry name" value="FN3"/>
    <property type="match status" value="1"/>
</dbReference>
<dbReference type="GO" id="GO:0005886">
    <property type="term" value="C:plasma membrane"/>
    <property type="evidence" value="ECO:0007669"/>
    <property type="project" value="TreeGrafter"/>
</dbReference>
<dbReference type="CDD" id="cd00096">
    <property type="entry name" value="Ig"/>
    <property type="match status" value="1"/>
</dbReference>
<keyword evidence="2" id="KW-1015">Disulfide bond</keyword>
<dbReference type="InterPro" id="IPR007110">
    <property type="entry name" value="Ig-like_dom"/>
</dbReference>
<evidence type="ECO:0000259" key="5">
    <source>
        <dbReference type="PROSITE" id="PS50280"/>
    </source>
</evidence>
<dbReference type="SMART" id="SM00408">
    <property type="entry name" value="IGc2"/>
    <property type="match status" value="3"/>
</dbReference>
<feature type="chain" id="PRO_5032953778" evidence="4">
    <location>
        <begin position="21"/>
        <end position="675"/>
    </location>
</feature>
<dbReference type="Proteomes" id="UP000639338">
    <property type="component" value="Unassembled WGS sequence"/>
</dbReference>
<dbReference type="GO" id="GO:0008276">
    <property type="term" value="F:protein methyltransferase activity"/>
    <property type="evidence" value="ECO:0007669"/>
    <property type="project" value="UniProtKB-ARBA"/>
</dbReference>
<dbReference type="Pfam" id="PF00856">
    <property type="entry name" value="SET"/>
    <property type="match status" value="1"/>
</dbReference>
<dbReference type="GO" id="GO:0043025">
    <property type="term" value="C:neuronal cell body"/>
    <property type="evidence" value="ECO:0007669"/>
    <property type="project" value="TreeGrafter"/>
</dbReference>
<dbReference type="InterPro" id="IPR003599">
    <property type="entry name" value="Ig_sub"/>
</dbReference>
<dbReference type="EMBL" id="JACMRX010000005">
    <property type="protein sequence ID" value="KAF7989503.1"/>
    <property type="molecule type" value="Genomic_DNA"/>
</dbReference>
<evidence type="ECO:0000313" key="8">
    <source>
        <dbReference type="EMBL" id="KAF7989503.1"/>
    </source>
</evidence>
<keyword evidence="4" id="KW-0732">Signal</keyword>
<dbReference type="SMART" id="SM00409">
    <property type="entry name" value="IG"/>
    <property type="match status" value="3"/>
</dbReference>
<dbReference type="Gene3D" id="2.60.40.10">
    <property type="entry name" value="Immunoglobulins"/>
    <property type="match status" value="4"/>
</dbReference>
<evidence type="ECO:0000259" key="7">
    <source>
        <dbReference type="PROSITE" id="PS50853"/>
    </source>
</evidence>
<dbReference type="GO" id="GO:0007156">
    <property type="term" value="P:homophilic cell adhesion via plasma membrane adhesion molecules"/>
    <property type="evidence" value="ECO:0007669"/>
    <property type="project" value="TreeGrafter"/>
</dbReference>
<dbReference type="InterPro" id="IPR001214">
    <property type="entry name" value="SET_dom"/>
</dbReference>
<dbReference type="PROSITE" id="PS50835">
    <property type="entry name" value="IG_LIKE"/>
    <property type="match status" value="3"/>
</dbReference>
<evidence type="ECO:0000256" key="1">
    <source>
        <dbReference type="ARBA" id="ARBA00022737"/>
    </source>
</evidence>
<dbReference type="Pfam" id="PF13927">
    <property type="entry name" value="Ig_3"/>
    <property type="match status" value="2"/>
</dbReference>
<dbReference type="SUPFAM" id="SSF82199">
    <property type="entry name" value="SET domain"/>
    <property type="match status" value="1"/>
</dbReference>
<protein>
    <submittedName>
        <fullName evidence="8">Uncharacterized protein</fullName>
    </submittedName>
</protein>
<feature type="domain" description="Ig-like" evidence="6">
    <location>
        <begin position="120"/>
        <end position="201"/>
    </location>
</feature>
<dbReference type="GO" id="GO:0008170">
    <property type="term" value="F:N-methyltransferase activity"/>
    <property type="evidence" value="ECO:0007669"/>
    <property type="project" value="UniProtKB-ARBA"/>
</dbReference>
<feature type="domain" description="SET" evidence="5">
    <location>
        <begin position="393"/>
        <end position="603"/>
    </location>
</feature>
<evidence type="ECO:0000256" key="4">
    <source>
        <dbReference type="SAM" id="SignalP"/>
    </source>
</evidence>
<name>A0A834XLP0_APHGI</name>
<dbReference type="Gene3D" id="2.170.270.10">
    <property type="entry name" value="SET domain"/>
    <property type="match status" value="1"/>
</dbReference>
<feature type="signal peptide" evidence="4">
    <location>
        <begin position="1"/>
        <end position="20"/>
    </location>
</feature>
<keyword evidence="3" id="KW-0393">Immunoglobulin domain</keyword>
<proteinExistence type="predicted"/>
<dbReference type="Pfam" id="PF07679">
    <property type="entry name" value="I-set"/>
    <property type="match status" value="1"/>
</dbReference>
<reference evidence="8 9" key="1">
    <citation type="submission" date="2020-08" db="EMBL/GenBank/DDBJ databases">
        <title>Aphidius gifuensis genome sequencing and assembly.</title>
        <authorList>
            <person name="Du Z."/>
        </authorList>
    </citation>
    <scope>NUCLEOTIDE SEQUENCE [LARGE SCALE GENOMIC DNA]</scope>
    <source>
        <strain evidence="8">YNYX2018</strain>
        <tissue evidence="8">Adults</tissue>
    </source>
</reference>
<dbReference type="GO" id="GO:0008046">
    <property type="term" value="F:axon guidance receptor activity"/>
    <property type="evidence" value="ECO:0007669"/>
    <property type="project" value="TreeGrafter"/>
</dbReference>
<dbReference type="InterPro" id="IPR036179">
    <property type="entry name" value="Ig-like_dom_sf"/>
</dbReference>
<comment type="caution">
    <text evidence="8">The sequence shown here is derived from an EMBL/GenBank/DDBJ whole genome shotgun (WGS) entry which is preliminary data.</text>
</comment>
<dbReference type="SUPFAM" id="SSF49265">
    <property type="entry name" value="Fibronectin type III"/>
    <property type="match status" value="1"/>
</dbReference>
<feature type="domain" description="Ig-like" evidence="6">
    <location>
        <begin position="33"/>
        <end position="109"/>
    </location>
</feature>
<dbReference type="InterPro" id="IPR046341">
    <property type="entry name" value="SET_dom_sf"/>
</dbReference>
<gene>
    <name evidence="8" type="ORF">HCN44_008177</name>
</gene>
<dbReference type="GO" id="GO:0050808">
    <property type="term" value="P:synapse organization"/>
    <property type="evidence" value="ECO:0007669"/>
    <property type="project" value="TreeGrafter"/>
</dbReference>
<keyword evidence="1" id="KW-0677">Repeat</keyword>
<dbReference type="FunFam" id="2.60.40.10:FF:000032">
    <property type="entry name" value="palladin isoform X1"/>
    <property type="match status" value="1"/>
</dbReference>
<evidence type="ECO:0000256" key="3">
    <source>
        <dbReference type="ARBA" id="ARBA00023319"/>
    </source>
</evidence>
<dbReference type="InterPro" id="IPR003598">
    <property type="entry name" value="Ig_sub2"/>
</dbReference>
<dbReference type="GO" id="GO:0008757">
    <property type="term" value="F:S-adenosylmethionine-dependent methyltransferase activity"/>
    <property type="evidence" value="ECO:0007669"/>
    <property type="project" value="UniProtKB-ARBA"/>
</dbReference>
<organism evidence="8 9">
    <name type="scientific">Aphidius gifuensis</name>
    <name type="common">Parasitoid wasp</name>
    <dbReference type="NCBI Taxonomy" id="684658"/>
    <lineage>
        <taxon>Eukaryota</taxon>
        <taxon>Metazoa</taxon>
        <taxon>Ecdysozoa</taxon>
        <taxon>Arthropoda</taxon>
        <taxon>Hexapoda</taxon>
        <taxon>Insecta</taxon>
        <taxon>Pterygota</taxon>
        <taxon>Neoptera</taxon>
        <taxon>Endopterygota</taxon>
        <taxon>Hymenoptera</taxon>
        <taxon>Apocrita</taxon>
        <taxon>Ichneumonoidea</taxon>
        <taxon>Braconidae</taxon>
        <taxon>Aphidiinae</taxon>
        <taxon>Aphidius</taxon>
    </lineage>
</organism>
<sequence length="675" mass="76827">MSRWISCVFIIGVWISSCWSFNRALTTVKTYVNKTVILPCHVENLGVPMTLKWWRDDVQLADSNDPNLISPPRIRMWDNNMSLEISQIQPEDSGQYVCQASRSSLGHITQVHAIEVMFSPSVHSVPEDGDLEVKLGDEVEMACIAKGFPYPSLSWYMKGEEMKLLDERSKLKFRADNRSMSGKYTCIADNGIGEPASATIDLRILYKPEIETTKTWIHASPGIRVQFDCNVTSSPDSKVDWYFENSKINYTNRILKFTNEQMHSLIIRSVKTIDYGYYICKAVNSIGSSEAIIELSGISYAPIFKTSLELNKNTYNFIWEVDSYSPIIEYQFWFRKYTAKERGRDWHKLFIPSGSDAIGPLHSKSFNLTGLATATFYEALILSRNKYGWSKPSKIQRFSTEGAPMAFGVRECVYTALRLVIMALKQSSNSFEKLMETVHEIDNPTDPLTKGFIEGKLDPTKFESVYGLCDLSSSSYSSRTAKQRYSTLADAIILSYFLGKKIEYFQEDCTIDLLTLVTSQKYSDLITIANKFINVTQFNAFNYTLLSSQSGSAVLMASSIIPSLSFFNHTCCPNVIRTYRDGNLALIAIRPIKKDEQVFIKYGAYWFFLDRKARHELLGRYQFTCDCQACERDWYLADDLITAPAILENKSYMSKDILGTITKYVKACKTAVHHA</sequence>
<feature type="domain" description="Ig-like" evidence="6">
    <location>
        <begin position="208"/>
        <end position="296"/>
    </location>
</feature>
<dbReference type="InterPro" id="IPR003961">
    <property type="entry name" value="FN3_dom"/>
</dbReference>
<feature type="domain" description="Fibronectin type-III" evidence="7">
    <location>
        <begin position="301"/>
        <end position="403"/>
    </location>
</feature>
<accession>A0A834XLP0</accession>
<dbReference type="OrthoDB" id="10062932at2759"/>
<evidence type="ECO:0000313" key="9">
    <source>
        <dbReference type="Proteomes" id="UP000639338"/>
    </source>
</evidence>
<dbReference type="InterPro" id="IPR036116">
    <property type="entry name" value="FN3_sf"/>
</dbReference>
<evidence type="ECO:0000259" key="6">
    <source>
        <dbReference type="PROSITE" id="PS50835"/>
    </source>
</evidence>
<dbReference type="PANTHER" id="PTHR45080:SF4">
    <property type="entry name" value="GH03113P"/>
    <property type="match status" value="1"/>
</dbReference>
<dbReference type="PANTHER" id="PTHR45080">
    <property type="entry name" value="CONTACTIN 5"/>
    <property type="match status" value="1"/>
</dbReference>
<dbReference type="SUPFAM" id="SSF48726">
    <property type="entry name" value="Immunoglobulin"/>
    <property type="match status" value="3"/>
</dbReference>
<dbReference type="PROSITE" id="PS50853">
    <property type="entry name" value="FN3"/>
    <property type="match status" value="1"/>
</dbReference>
<evidence type="ECO:0000256" key="2">
    <source>
        <dbReference type="ARBA" id="ARBA00023157"/>
    </source>
</evidence>
<dbReference type="InterPro" id="IPR050958">
    <property type="entry name" value="Cell_Adh-Cytoskel_Orgn"/>
</dbReference>
<keyword evidence="9" id="KW-1185">Reference proteome</keyword>
<dbReference type="InterPro" id="IPR013783">
    <property type="entry name" value="Ig-like_fold"/>
</dbReference>
<dbReference type="AlphaFoldDB" id="A0A834XLP0"/>
<dbReference type="PROSITE" id="PS50280">
    <property type="entry name" value="SET"/>
    <property type="match status" value="1"/>
</dbReference>